<feature type="compositionally biased region" description="Acidic residues" evidence="1">
    <location>
        <begin position="594"/>
        <end position="604"/>
    </location>
</feature>
<name>A0AAD6TZG8_9AGAR</name>
<evidence type="ECO:0000313" key="3">
    <source>
        <dbReference type="Proteomes" id="UP001222325"/>
    </source>
</evidence>
<dbReference type="Proteomes" id="UP001222325">
    <property type="component" value="Unassembled WGS sequence"/>
</dbReference>
<keyword evidence="3" id="KW-1185">Reference proteome</keyword>
<proteinExistence type="predicted"/>
<reference evidence="2" key="1">
    <citation type="submission" date="2023-03" db="EMBL/GenBank/DDBJ databases">
        <title>Massive genome expansion in bonnet fungi (Mycena s.s.) driven by repeated elements and novel gene families across ecological guilds.</title>
        <authorList>
            <consortium name="Lawrence Berkeley National Laboratory"/>
            <person name="Harder C.B."/>
            <person name="Miyauchi S."/>
            <person name="Viragh M."/>
            <person name="Kuo A."/>
            <person name="Thoen E."/>
            <person name="Andreopoulos B."/>
            <person name="Lu D."/>
            <person name="Skrede I."/>
            <person name="Drula E."/>
            <person name="Henrissat B."/>
            <person name="Morin E."/>
            <person name="Kohler A."/>
            <person name="Barry K."/>
            <person name="LaButti K."/>
            <person name="Morin E."/>
            <person name="Salamov A."/>
            <person name="Lipzen A."/>
            <person name="Mereny Z."/>
            <person name="Hegedus B."/>
            <person name="Baldrian P."/>
            <person name="Stursova M."/>
            <person name="Weitz H."/>
            <person name="Taylor A."/>
            <person name="Grigoriev I.V."/>
            <person name="Nagy L.G."/>
            <person name="Martin F."/>
            <person name="Kauserud H."/>
        </authorList>
    </citation>
    <scope>NUCLEOTIDE SEQUENCE</scope>
    <source>
        <strain evidence="2">CBHHK173m</strain>
    </source>
</reference>
<protein>
    <submittedName>
        <fullName evidence="2">Uncharacterized protein</fullName>
    </submittedName>
</protein>
<feature type="compositionally biased region" description="Basic and acidic residues" evidence="1">
    <location>
        <begin position="620"/>
        <end position="630"/>
    </location>
</feature>
<feature type="region of interest" description="Disordered" evidence="1">
    <location>
        <begin position="922"/>
        <end position="973"/>
    </location>
</feature>
<feature type="region of interest" description="Disordered" evidence="1">
    <location>
        <begin position="1018"/>
        <end position="1044"/>
    </location>
</feature>
<gene>
    <name evidence="2" type="ORF">B0H15DRAFT_802174</name>
</gene>
<evidence type="ECO:0000256" key="1">
    <source>
        <dbReference type="SAM" id="MobiDB-lite"/>
    </source>
</evidence>
<dbReference type="EMBL" id="JARJCN010000036">
    <property type="protein sequence ID" value="KAJ7084771.1"/>
    <property type="molecule type" value="Genomic_DNA"/>
</dbReference>
<feature type="region of interest" description="Disordered" evidence="1">
    <location>
        <begin position="386"/>
        <end position="435"/>
    </location>
</feature>
<feature type="region of interest" description="Disordered" evidence="1">
    <location>
        <begin position="841"/>
        <end position="872"/>
    </location>
</feature>
<feature type="compositionally biased region" description="Polar residues" evidence="1">
    <location>
        <begin position="843"/>
        <end position="858"/>
    </location>
</feature>
<organism evidence="2 3">
    <name type="scientific">Mycena belliarum</name>
    <dbReference type="NCBI Taxonomy" id="1033014"/>
    <lineage>
        <taxon>Eukaryota</taxon>
        <taxon>Fungi</taxon>
        <taxon>Dikarya</taxon>
        <taxon>Basidiomycota</taxon>
        <taxon>Agaricomycotina</taxon>
        <taxon>Agaricomycetes</taxon>
        <taxon>Agaricomycetidae</taxon>
        <taxon>Agaricales</taxon>
        <taxon>Marasmiineae</taxon>
        <taxon>Mycenaceae</taxon>
        <taxon>Mycena</taxon>
    </lineage>
</organism>
<dbReference type="AlphaFoldDB" id="A0AAD6TZG8"/>
<sequence>MADQATPTPRPDCGGRFSQARTVCLAGYFDAPSIATGMTFELRQLPIVCSRIVRLGTTVLELWSPNSLQFPFLPGTARPGYRAVSPATLISHRRYDGHDGKHDCLHAPQYFKPATAHWPFMRRALEVPSGDRAYVAFAPLTEYWRHDAARHPSPRGYLDPQFVASLGDLARYLGEQFASLRGRVTPLEWEQRPAAVNESALVRLLAVRTWDDAVDQGVTIQRALREREAWLALQEERGRQRHLSREDLRNMDMALAREEFMGVWVNGADEGVVLFLLAAGIPCFIVHSYALDEIIRKTEKSFDNLVSGTDLEVSLSDSNPYQHLARLQPGRLDALPVADDGRGRARPASAREEQLSSSLYLESLERPTLLHPSWLGYSRPGLPPYRAPPVAAPERESRRLFRSPTPPGAPSTAARGVTADSPHSHEAALPAAPHAEEDKYAARPIEYRAIAPDRVDWIVPPPIAPTWTKEWSKWELDEWAGVTAWVGRGKRKEIVTEHVWYDRERGRQLFFDDLVIPPGCLDTQHYGMPVPRFPFYFDNGSSGRASKASFWMYPRKEGLKREDGKRQNKPAATQLPLKKGSRGTGLPPSGGPPDSDDDADDDSDTPAQPGQGSGKGKGKARVEETSEEGTRGASLAAYAMDVDEEPPASNVVALNGVDPQVTSLMFRAFAADALYAVRATPLAMVHGQGRMWVRFASITEARRAFGALVQMNGEVAGTFEPDGAFEDAFTYSRDRWTAQTLGEMDVPNVEDVEEGSLAGTTAERSAATAGSSESTAGGDERLTAASHPALPPPTSAAPTSSGDDERFSAASPPAQAVAAVASLARPDQSVERFLAAPLPVHGPSTSADAPNLGSSLPARQTRFGPTLDIPTAPRSMRATENAFRRLSLGERLTSAPSFPRDHAPLPVPLAERLTTPLAARLSDPPSLKERLGPARPMPKRARAPSVTTSDAGTELPARKKVRRGKRAGRQVREQDEIRARFRAEAEAIAQHAEESDDQDLLSWLPALELAAEMEIDEEDARARWAEDEDDMDISPAVAGPSNQR</sequence>
<feature type="compositionally biased region" description="Basic residues" evidence="1">
    <location>
        <begin position="958"/>
        <end position="969"/>
    </location>
</feature>
<accession>A0AAD6TZG8</accession>
<comment type="caution">
    <text evidence="2">The sequence shown here is derived from an EMBL/GenBank/DDBJ whole genome shotgun (WGS) entry which is preliminary data.</text>
</comment>
<evidence type="ECO:0000313" key="2">
    <source>
        <dbReference type="EMBL" id="KAJ7084771.1"/>
    </source>
</evidence>
<feature type="compositionally biased region" description="Low complexity" evidence="1">
    <location>
        <begin position="758"/>
        <end position="788"/>
    </location>
</feature>
<feature type="region of interest" description="Disordered" evidence="1">
    <location>
        <begin position="742"/>
        <end position="813"/>
    </location>
</feature>
<feature type="region of interest" description="Disordered" evidence="1">
    <location>
        <begin position="559"/>
        <end position="633"/>
    </location>
</feature>